<dbReference type="Pfam" id="PF12802">
    <property type="entry name" value="MarR_2"/>
    <property type="match status" value="1"/>
</dbReference>
<dbReference type="PANTHER" id="PTHR39515:SF2">
    <property type="entry name" value="HTH-TYPE TRANSCRIPTIONAL REGULATOR RV0880"/>
    <property type="match status" value="1"/>
</dbReference>
<dbReference type="Gene3D" id="1.10.10.10">
    <property type="entry name" value="Winged helix-like DNA-binding domain superfamily/Winged helix DNA-binding domain"/>
    <property type="match status" value="1"/>
</dbReference>
<comment type="caution">
    <text evidence="6">The sequence shown here is derived from an EMBL/GenBank/DDBJ whole genome shotgun (WGS) entry which is preliminary data.</text>
</comment>
<evidence type="ECO:0000256" key="4">
    <source>
        <dbReference type="SAM" id="MobiDB-lite"/>
    </source>
</evidence>
<organism evidence="6 7">
    <name type="scientific">Mangrovactinospora gilvigrisea</name>
    <dbReference type="NCBI Taxonomy" id="1428644"/>
    <lineage>
        <taxon>Bacteria</taxon>
        <taxon>Bacillati</taxon>
        <taxon>Actinomycetota</taxon>
        <taxon>Actinomycetes</taxon>
        <taxon>Kitasatosporales</taxon>
        <taxon>Streptomycetaceae</taxon>
        <taxon>Mangrovactinospora</taxon>
    </lineage>
</organism>
<evidence type="ECO:0000256" key="2">
    <source>
        <dbReference type="ARBA" id="ARBA00023125"/>
    </source>
</evidence>
<dbReference type="OrthoDB" id="3215377at2"/>
<keyword evidence="7" id="KW-1185">Reference proteome</keyword>
<dbReference type="InterPro" id="IPR036388">
    <property type="entry name" value="WH-like_DNA-bd_sf"/>
</dbReference>
<dbReference type="AlphaFoldDB" id="A0A1J7BXU3"/>
<reference evidence="6 7" key="1">
    <citation type="submission" date="2016-10" db="EMBL/GenBank/DDBJ databases">
        <title>Genome sequence of Streptomyces gilvigriseus MUSC 26.</title>
        <authorList>
            <person name="Lee L.-H."/>
            <person name="Ser H.-L."/>
        </authorList>
    </citation>
    <scope>NUCLEOTIDE SEQUENCE [LARGE SCALE GENOMIC DNA]</scope>
    <source>
        <strain evidence="6 7">MUSC 26</strain>
    </source>
</reference>
<name>A0A1J7BXU3_9ACTN</name>
<proteinExistence type="predicted"/>
<dbReference type="InterPro" id="IPR036390">
    <property type="entry name" value="WH_DNA-bd_sf"/>
</dbReference>
<dbReference type="Proteomes" id="UP000243342">
    <property type="component" value="Unassembled WGS sequence"/>
</dbReference>
<evidence type="ECO:0000259" key="5">
    <source>
        <dbReference type="PROSITE" id="PS50995"/>
    </source>
</evidence>
<evidence type="ECO:0000256" key="1">
    <source>
        <dbReference type="ARBA" id="ARBA00023015"/>
    </source>
</evidence>
<dbReference type="RefSeq" id="WP_071655730.1">
    <property type="nucleotide sequence ID" value="NZ_MLCF01000025.1"/>
</dbReference>
<evidence type="ECO:0000313" key="7">
    <source>
        <dbReference type="Proteomes" id="UP000243342"/>
    </source>
</evidence>
<evidence type="ECO:0000256" key="3">
    <source>
        <dbReference type="ARBA" id="ARBA00023163"/>
    </source>
</evidence>
<sequence>MTAAADPRPPQQPPGADRVAEASAELRALAGRLIRRLRHAARADVTDSQAGVLSRLERHGPATIVALARAEMVRPQSMGATLAALEELGLVERGAHPTDRRQVVMSLTEDGRARLTKLRRLREGWLYDAITTKLTPDEQAVLVEAVGLLDRIVGDEPPEA</sequence>
<dbReference type="GO" id="GO:0003677">
    <property type="term" value="F:DNA binding"/>
    <property type="evidence" value="ECO:0007669"/>
    <property type="project" value="UniProtKB-KW"/>
</dbReference>
<dbReference type="Gene3D" id="1.10.287.100">
    <property type="match status" value="1"/>
</dbReference>
<dbReference type="STRING" id="1428644.BIV57_06590"/>
<keyword evidence="3" id="KW-0804">Transcription</keyword>
<keyword evidence="2" id="KW-0238">DNA-binding</keyword>
<accession>A0A1J7BXU3</accession>
<keyword evidence="1" id="KW-0805">Transcription regulation</keyword>
<dbReference type="InterPro" id="IPR000835">
    <property type="entry name" value="HTH_MarR-typ"/>
</dbReference>
<protein>
    <recommendedName>
        <fullName evidence="5">HTH marR-type domain-containing protein</fullName>
    </recommendedName>
</protein>
<dbReference type="SMART" id="SM00347">
    <property type="entry name" value="HTH_MARR"/>
    <property type="match status" value="1"/>
</dbReference>
<dbReference type="PROSITE" id="PS50995">
    <property type="entry name" value="HTH_MARR_2"/>
    <property type="match status" value="1"/>
</dbReference>
<dbReference type="SUPFAM" id="SSF46785">
    <property type="entry name" value="Winged helix' DNA-binding domain"/>
    <property type="match status" value="1"/>
</dbReference>
<dbReference type="PANTHER" id="PTHR39515">
    <property type="entry name" value="CONSERVED PROTEIN"/>
    <property type="match status" value="1"/>
</dbReference>
<evidence type="ECO:0000313" key="6">
    <source>
        <dbReference type="EMBL" id="OIV38321.1"/>
    </source>
</evidence>
<feature type="region of interest" description="Disordered" evidence="4">
    <location>
        <begin position="1"/>
        <end position="20"/>
    </location>
</feature>
<dbReference type="InterPro" id="IPR023187">
    <property type="entry name" value="Tscrpt_reg_MarR-type_CS"/>
</dbReference>
<dbReference type="EMBL" id="MLCF01000025">
    <property type="protein sequence ID" value="OIV38321.1"/>
    <property type="molecule type" value="Genomic_DNA"/>
</dbReference>
<feature type="domain" description="HTH marR-type" evidence="5">
    <location>
        <begin position="12"/>
        <end position="151"/>
    </location>
</feature>
<gene>
    <name evidence="6" type="ORF">BIV57_06590</name>
</gene>
<dbReference type="GO" id="GO:0003700">
    <property type="term" value="F:DNA-binding transcription factor activity"/>
    <property type="evidence" value="ECO:0007669"/>
    <property type="project" value="InterPro"/>
</dbReference>
<dbReference type="PROSITE" id="PS01117">
    <property type="entry name" value="HTH_MARR_1"/>
    <property type="match status" value="1"/>
</dbReference>
<dbReference type="InterPro" id="IPR052526">
    <property type="entry name" value="HTH-type_Bedaq_tolerance"/>
</dbReference>